<accession>A0AAN9FLN4</accession>
<evidence type="ECO:0000313" key="2">
    <source>
        <dbReference type="Proteomes" id="UP001359559"/>
    </source>
</evidence>
<keyword evidence="2" id="KW-1185">Reference proteome</keyword>
<evidence type="ECO:0000313" key="1">
    <source>
        <dbReference type="EMBL" id="KAK7278697.1"/>
    </source>
</evidence>
<dbReference type="Proteomes" id="UP001359559">
    <property type="component" value="Unassembled WGS sequence"/>
</dbReference>
<protein>
    <submittedName>
        <fullName evidence="1">Uncharacterized protein</fullName>
    </submittedName>
</protein>
<name>A0AAN9FLN4_CLITE</name>
<dbReference type="EMBL" id="JAYKXN010000006">
    <property type="protein sequence ID" value="KAK7278697.1"/>
    <property type="molecule type" value="Genomic_DNA"/>
</dbReference>
<reference evidence="1 2" key="1">
    <citation type="submission" date="2024-01" db="EMBL/GenBank/DDBJ databases">
        <title>The genomes of 5 underutilized Papilionoideae crops provide insights into root nodulation and disease resistance.</title>
        <authorList>
            <person name="Yuan L."/>
        </authorList>
    </citation>
    <scope>NUCLEOTIDE SEQUENCE [LARGE SCALE GENOMIC DNA]</scope>
    <source>
        <strain evidence="1">LY-2023</strain>
        <tissue evidence="1">Leaf</tissue>
    </source>
</reference>
<comment type="caution">
    <text evidence="1">The sequence shown here is derived from an EMBL/GenBank/DDBJ whole genome shotgun (WGS) entry which is preliminary data.</text>
</comment>
<dbReference type="AlphaFoldDB" id="A0AAN9FLN4"/>
<gene>
    <name evidence="1" type="ORF">RJT34_23733</name>
</gene>
<sequence>MAHRRCLLIRANLVDRRCYPSFGYVLHSDEGKRERTDDKSSLDSITDKFDIVMSDVADVLPESTMETVASQAPVVDEVAIAAADSFLSIQLLQYLIDAVAQNAKEKKETLK</sequence>
<organism evidence="1 2">
    <name type="scientific">Clitoria ternatea</name>
    <name type="common">Butterfly pea</name>
    <dbReference type="NCBI Taxonomy" id="43366"/>
    <lineage>
        <taxon>Eukaryota</taxon>
        <taxon>Viridiplantae</taxon>
        <taxon>Streptophyta</taxon>
        <taxon>Embryophyta</taxon>
        <taxon>Tracheophyta</taxon>
        <taxon>Spermatophyta</taxon>
        <taxon>Magnoliopsida</taxon>
        <taxon>eudicotyledons</taxon>
        <taxon>Gunneridae</taxon>
        <taxon>Pentapetalae</taxon>
        <taxon>rosids</taxon>
        <taxon>fabids</taxon>
        <taxon>Fabales</taxon>
        <taxon>Fabaceae</taxon>
        <taxon>Papilionoideae</taxon>
        <taxon>50 kb inversion clade</taxon>
        <taxon>NPAAA clade</taxon>
        <taxon>indigoferoid/millettioid clade</taxon>
        <taxon>Phaseoleae</taxon>
        <taxon>Clitoria</taxon>
    </lineage>
</organism>
<proteinExistence type="predicted"/>